<dbReference type="Proteomes" id="UP000256645">
    <property type="component" value="Unassembled WGS sequence"/>
</dbReference>
<dbReference type="InterPro" id="IPR001223">
    <property type="entry name" value="Glyco_hydro18_cat"/>
</dbReference>
<dbReference type="PANTHER" id="PTHR45708:SF49">
    <property type="entry name" value="ENDOCHITINASE"/>
    <property type="match status" value="1"/>
</dbReference>
<proteinExistence type="predicted"/>
<feature type="compositionally biased region" description="Polar residues" evidence="3">
    <location>
        <begin position="372"/>
        <end position="383"/>
    </location>
</feature>
<feature type="domain" description="GH18" evidence="4">
    <location>
        <begin position="415"/>
        <end position="719"/>
    </location>
</feature>
<dbReference type="GO" id="GO:0005975">
    <property type="term" value="P:carbohydrate metabolic process"/>
    <property type="evidence" value="ECO:0007669"/>
    <property type="project" value="InterPro"/>
</dbReference>
<dbReference type="InterPro" id="IPR017853">
    <property type="entry name" value="GH"/>
</dbReference>
<sequence>MEWEKESRYQGSEHFELRNDGMIDLPRDVTSLNTVLQQIQHLEIEIQALMARLHPRDVPVTVNNHRTLTASSDIWAAVVGPGGTISEQEETQAPLPGASPSVSTARSAPAPGNAAATSGAIFLPVATSQIPSSAPSKSSAARIPIAASQVLPQGAVAPVSSQQPAATSPVAPAPAPSTSAAPNQPAASSIIVSLSTPAVVSNSASTSKVAPPALSSLGSGNNQPAVPAAPAPVSTAASSASFTPVWVNGDPATSAAVVDNSPTSGVASPAGSLVVLPFLPRATECTATSSFYDEAENITSTTTVTSKVTSRAYVTLIMTAQAGLDESAATDIVNSNSAGAVQKQASATTAASQQAAAGGVFLENVVNSNSQTTQAAQPNNIGLPSSASTTSAVATSPSSVPSGSSSYVFNAQSSENVAVYFGQTGATSLDSLSELCADPSVDIVILAFVIAQLDGGIYPQVNFGSACGGQTAAMKSEAPGLLSCPLLAAEITKCQSIYNKKVLLSIGGATSQISFTTPDEAIIFASILWELFGPVGKTSVNLRPFGNVSVDGFDIDNEDNLPNYYDKFASTLRSHYSSTSSKTYYLSSAPQCPYPDASNPLAMLLLCDFVWVQFYNNAGCEIGSSDFSTSVEGWSSQLQSSTLNPPPRLYIGAPSFPAAGSTAYSAIGSAGGMESIAKEVKSIGVSNLGGIMFWDGSEGLDNIQNGKTIIDYAKTGLTS</sequence>
<organism evidence="5 6">
    <name type="scientific">Coleophoma cylindrospora</name>
    <dbReference type="NCBI Taxonomy" id="1849047"/>
    <lineage>
        <taxon>Eukaryota</taxon>
        <taxon>Fungi</taxon>
        <taxon>Dikarya</taxon>
        <taxon>Ascomycota</taxon>
        <taxon>Pezizomycotina</taxon>
        <taxon>Leotiomycetes</taxon>
        <taxon>Helotiales</taxon>
        <taxon>Dermateaceae</taxon>
        <taxon>Coleophoma</taxon>
    </lineage>
</organism>
<evidence type="ECO:0000256" key="2">
    <source>
        <dbReference type="ARBA" id="ARBA00023295"/>
    </source>
</evidence>
<dbReference type="GO" id="GO:0004568">
    <property type="term" value="F:chitinase activity"/>
    <property type="evidence" value="ECO:0007669"/>
    <property type="project" value="TreeGrafter"/>
</dbReference>
<evidence type="ECO:0000256" key="3">
    <source>
        <dbReference type="SAM" id="MobiDB-lite"/>
    </source>
</evidence>
<evidence type="ECO:0000313" key="5">
    <source>
        <dbReference type="EMBL" id="RDW82156.1"/>
    </source>
</evidence>
<keyword evidence="2" id="KW-0326">Glycosidase</keyword>
<protein>
    <recommendedName>
        <fullName evidence="4">GH18 domain-containing protein</fullName>
    </recommendedName>
</protein>
<dbReference type="Pfam" id="PF00704">
    <property type="entry name" value="Glyco_hydro_18"/>
    <property type="match status" value="1"/>
</dbReference>
<name>A0A3D8S7A3_9HELO</name>
<gene>
    <name evidence="5" type="ORF">BP6252_03268</name>
</gene>
<evidence type="ECO:0000259" key="4">
    <source>
        <dbReference type="PROSITE" id="PS51910"/>
    </source>
</evidence>
<dbReference type="PROSITE" id="PS51910">
    <property type="entry name" value="GH18_2"/>
    <property type="match status" value="1"/>
</dbReference>
<dbReference type="STRING" id="1849047.A0A3D8S7A3"/>
<dbReference type="AlphaFoldDB" id="A0A3D8S7A3"/>
<feature type="compositionally biased region" description="Low complexity" evidence="3">
    <location>
        <begin position="160"/>
        <end position="183"/>
    </location>
</feature>
<feature type="region of interest" description="Disordered" evidence="3">
    <location>
        <begin position="84"/>
        <end position="113"/>
    </location>
</feature>
<feature type="region of interest" description="Disordered" evidence="3">
    <location>
        <begin position="372"/>
        <end position="400"/>
    </location>
</feature>
<feature type="compositionally biased region" description="Low complexity" evidence="3">
    <location>
        <begin position="384"/>
        <end position="400"/>
    </location>
</feature>
<feature type="compositionally biased region" description="Low complexity" evidence="3">
    <location>
        <begin position="104"/>
        <end position="113"/>
    </location>
</feature>
<dbReference type="Gene3D" id="3.20.20.80">
    <property type="entry name" value="Glycosidases"/>
    <property type="match status" value="1"/>
</dbReference>
<keyword evidence="6" id="KW-1185">Reference proteome</keyword>
<evidence type="ECO:0000256" key="1">
    <source>
        <dbReference type="ARBA" id="ARBA00022801"/>
    </source>
</evidence>
<dbReference type="SUPFAM" id="SSF51445">
    <property type="entry name" value="(Trans)glycosidases"/>
    <property type="match status" value="1"/>
</dbReference>
<dbReference type="InterPro" id="IPR050542">
    <property type="entry name" value="Glycosyl_Hydrlase18_Chitinase"/>
</dbReference>
<keyword evidence="1" id="KW-0378">Hydrolase</keyword>
<feature type="region of interest" description="Disordered" evidence="3">
    <location>
        <begin position="158"/>
        <end position="183"/>
    </location>
</feature>
<dbReference type="EMBL" id="PDLM01000003">
    <property type="protein sequence ID" value="RDW82156.1"/>
    <property type="molecule type" value="Genomic_DNA"/>
</dbReference>
<dbReference type="GO" id="GO:0005576">
    <property type="term" value="C:extracellular region"/>
    <property type="evidence" value="ECO:0007669"/>
    <property type="project" value="TreeGrafter"/>
</dbReference>
<comment type="caution">
    <text evidence="5">The sequence shown here is derived from an EMBL/GenBank/DDBJ whole genome shotgun (WGS) entry which is preliminary data.</text>
</comment>
<accession>A0A3D8S7A3</accession>
<reference evidence="5 6" key="1">
    <citation type="journal article" date="2018" name="IMA Fungus">
        <title>IMA Genome-F 9: Draft genome sequence of Annulohypoxylon stygium, Aspergillus mulundensis, Berkeleyomyces basicola (syn. Thielaviopsis basicola), Ceratocystis smalleyi, two Cercospora beticola strains, Coleophoma cylindrospora, Fusarium fracticaudum, Phialophora cf. hyalina, and Morchella septimelata.</title>
        <authorList>
            <person name="Wingfield B.D."/>
            <person name="Bills G.F."/>
            <person name="Dong Y."/>
            <person name="Huang W."/>
            <person name="Nel W.J."/>
            <person name="Swalarsk-Parry B.S."/>
            <person name="Vaghefi N."/>
            <person name="Wilken P.M."/>
            <person name="An Z."/>
            <person name="de Beer Z.W."/>
            <person name="De Vos L."/>
            <person name="Chen L."/>
            <person name="Duong T.A."/>
            <person name="Gao Y."/>
            <person name="Hammerbacher A."/>
            <person name="Kikkert J.R."/>
            <person name="Li Y."/>
            <person name="Li H."/>
            <person name="Li K."/>
            <person name="Li Q."/>
            <person name="Liu X."/>
            <person name="Ma X."/>
            <person name="Naidoo K."/>
            <person name="Pethybridge S.J."/>
            <person name="Sun J."/>
            <person name="Steenkamp E.T."/>
            <person name="van der Nest M.A."/>
            <person name="van Wyk S."/>
            <person name="Wingfield M.J."/>
            <person name="Xiong C."/>
            <person name="Yue Q."/>
            <person name="Zhang X."/>
        </authorList>
    </citation>
    <scope>NUCLEOTIDE SEQUENCE [LARGE SCALE GENOMIC DNA]</scope>
    <source>
        <strain evidence="5 6">BP6252</strain>
    </source>
</reference>
<dbReference type="PANTHER" id="PTHR45708">
    <property type="entry name" value="ENDOCHITINASE"/>
    <property type="match status" value="1"/>
</dbReference>
<feature type="region of interest" description="Disordered" evidence="3">
    <location>
        <begin position="210"/>
        <end position="231"/>
    </location>
</feature>
<dbReference type="OrthoDB" id="6020543at2759"/>
<evidence type="ECO:0000313" key="6">
    <source>
        <dbReference type="Proteomes" id="UP000256645"/>
    </source>
</evidence>